<protein>
    <recommendedName>
        <fullName evidence="1">TLDc domain-containing protein</fullName>
    </recommendedName>
</protein>
<dbReference type="VEuPathDB" id="AmoebaDB:EIN_129250"/>
<reference evidence="2 3" key="1">
    <citation type="submission" date="2012-10" db="EMBL/GenBank/DDBJ databases">
        <authorList>
            <person name="Zafar N."/>
            <person name="Inman J."/>
            <person name="Hall N."/>
            <person name="Lorenzi H."/>
            <person name="Caler E."/>
        </authorList>
    </citation>
    <scope>NUCLEOTIDE SEQUENCE [LARGE SCALE GENOMIC DNA]</scope>
    <source>
        <strain evidence="2 3">IP1</strain>
    </source>
</reference>
<name>L7FPL5_ENTIV</name>
<dbReference type="Proteomes" id="UP000014680">
    <property type="component" value="Unassembled WGS sequence"/>
</dbReference>
<evidence type="ECO:0000313" key="2">
    <source>
        <dbReference type="EMBL" id="ELP91585.1"/>
    </source>
</evidence>
<dbReference type="RefSeq" id="XP_004258356.1">
    <property type="nucleotide sequence ID" value="XM_004258308.1"/>
</dbReference>
<accession>L7FPL5</accession>
<organism evidence="2 3">
    <name type="scientific">Entamoeba invadens IP1</name>
    <dbReference type="NCBI Taxonomy" id="370355"/>
    <lineage>
        <taxon>Eukaryota</taxon>
        <taxon>Amoebozoa</taxon>
        <taxon>Evosea</taxon>
        <taxon>Archamoebae</taxon>
        <taxon>Mastigamoebida</taxon>
        <taxon>Entamoebidae</taxon>
        <taxon>Entamoeba</taxon>
    </lineage>
</organism>
<evidence type="ECO:0000313" key="3">
    <source>
        <dbReference type="Proteomes" id="UP000014680"/>
    </source>
</evidence>
<dbReference type="AlphaFoldDB" id="L7FPL5"/>
<evidence type="ECO:0000259" key="1">
    <source>
        <dbReference type="Pfam" id="PF07534"/>
    </source>
</evidence>
<dbReference type="EMBL" id="KB206458">
    <property type="protein sequence ID" value="ELP91585.1"/>
    <property type="molecule type" value="Genomic_DNA"/>
</dbReference>
<dbReference type="Pfam" id="PF07534">
    <property type="entry name" value="TLD"/>
    <property type="match status" value="1"/>
</dbReference>
<keyword evidence="3" id="KW-1185">Reference proteome</keyword>
<dbReference type="KEGG" id="eiv:EIN_129250"/>
<sequence length="178" mass="20640">MPFADVNEIFSYDEALQIETWTGLHYDTIIFDSDIDSWKTNQLFGQRVFTKKNLAVITEDTNGNRFGGFVSSPIAKRNFYTEDPGAFMFSLRSNGRLEGMCRFPIFEGEKGRAFELYDDGQDYLFAFGNEMSIWVEDKKTMAWCDQHWYNYGGRLNCLSGSHFPTRFTPKNFVVAQFV</sequence>
<dbReference type="GeneID" id="14890544"/>
<dbReference type="OrthoDB" id="33253at2759"/>
<feature type="domain" description="TLDc" evidence="1">
    <location>
        <begin position="29"/>
        <end position="144"/>
    </location>
</feature>
<gene>
    <name evidence="2" type="ORF">EIN_129250</name>
</gene>
<proteinExistence type="predicted"/>
<dbReference type="InterPro" id="IPR006571">
    <property type="entry name" value="TLDc_dom"/>
</dbReference>